<dbReference type="RefSeq" id="WP_145371057.1">
    <property type="nucleotide sequence ID" value="NZ_CP036275.1"/>
</dbReference>
<evidence type="ECO:0000313" key="10">
    <source>
        <dbReference type="Proteomes" id="UP000320496"/>
    </source>
</evidence>
<dbReference type="Proteomes" id="UP000320496">
    <property type="component" value="Chromosome"/>
</dbReference>
<evidence type="ECO:0000256" key="6">
    <source>
        <dbReference type="PROSITE-ProRule" id="PRU10007"/>
    </source>
</evidence>
<protein>
    <recommendedName>
        <fullName evidence="4">Aldehyde dehydrogenase</fullName>
    </recommendedName>
</protein>
<dbReference type="PIRSF" id="PIRSF036492">
    <property type="entry name" value="ALDH"/>
    <property type="match status" value="1"/>
</dbReference>
<name>A0A517ZBQ1_9PLAN</name>
<evidence type="ECO:0000313" key="9">
    <source>
        <dbReference type="EMBL" id="QDU39924.1"/>
    </source>
</evidence>
<evidence type="ECO:0000256" key="2">
    <source>
        <dbReference type="ARBA" id="ARBA00023002"/>
    </source>
</evidence>
<evidence type="ECO:0000256" key="4">
    <source>
        <dbReference type="PIRNR" id="PIRNR036492"/>
    </source>
</evidence>
<evidence type="ECO:0000256" key="5">
    <source>
        <dbReference type="PIRSR" id="PIRSR036492-1"/>
    </source>
</evidence>
<dbReference type="AlphaFoldDB" id="A0A517ZBQ1"/>
<dbReference type="KEGG" id="mri:Mal4_42780"/>
<accession>A0A517ZBQ1</accession>
<dbReference type="PANTHER" id="PTHR43570:SF16">
    <property type="entry name" value="ALDEHYDE DEHYDROGENASE TYPE III, ISOFORM Q"/>
    <property type="match status" value="1"/>
</dbReference>
<dbReference type="InterPro" id="IPR016162">
    <property type="entry name" value="Ald_DH_N"/>
</dbReference>
<evidence type="ECO:0000256" key="7">
    <source>
        <dbReference type="RuleBase" id="RU003345"/>
    </source>
</evidence>
<dbReference type="PANTHER" id="PTHR43570">
    <property type="entry name" value="ALDEHYDE DEHYDROGENASE"/>
    <property type="match status" value="1"/>
</dbReference>
<dbReference type="InterPro" id="IPR029510">
    <property type="entry name" value="Ald_DH_CS_GLU"/>
</dbReference>
<feature type="active site" evidence="5">
    <location>
        <position position="246"/>
    </location>
</feature>
<organism evidence="9 10">
    <name type="scientific">Maioricimonas rarisocia</name>
    <dbReference type="NCBI Taxonomy" id="2528026"/>
    <lineage>
        <taxon>Bacteria</taxon>
        <taxon>Pseudomonadati</taxon>
        <taxon>Planctomycetota</taxon>
        <taxon>Planctomycetia</taxon>
        <taxon>Planctomycetales</taxon>
        <taxon>Planctomycetaceae</taxon>
        <taxon>Maioricimonas</taxon>
    </lineage>
</organism>
<dbReference type="CDD" id="cd07087">
    <property type="entry name" value="ALDH_F3-13-14_CALDH-like"/>
    <property type="match status" value="1"/>
</dbReference>
<dbReference type="PROSITE" id="PS00070">
    <property type="entry name" value="ALDEHYDE_DEHYDR_CYS"/>
    <property type="match status" value="1"/>
</dbReference>
<dbReference type="GO" id="GO:0004029">
    <property type="term" value="F:aldehyde dehydrogenase (NAD+) activity"/>
    <property type="evidence" value="ECO:0007669"/>
    <property type="project" value="TreeGrafter"/>
</dbReference>
<dbReference type="InterPro" id="IPR016163">
    <property type="entry name" value="Ald_DH_C"/>
</dbReference>
<dbReference type="FunFam" id="3.40.605.10:FF:000004">
    <property type="entry name" value="Aldehyde dehydrogenase"/>
    <property type="match status" value="1"/>
</dbReference>
<dbReference type="GO" id="GO:0006081">
    <property type="term" value="P:aldehyde metabolic process"/>
    <property type="evidence" value="ECO:0007669"/>
    <property type="project" value="InterPro"/>
</dbReference>
<dbReference type="Pfam" id="PF00171">
    <property type="entry name" value="Aldedh"/>
    <property type="match status" value="1"/>
</dbReference>
<reference evidence="9 10" key="1">
    <citation type="submission" date="2019-02" db="EMBL/GenBank/DDBJ databases">
        <title>Deep-cultivation of Planctomycetes and their phenomic and genomic characterization uncovers novel biology.</title>
        <authorList>
            <person name="Wiegand S."/>
            <person name="Jogler M."/>
            <person name="Boedeker C."/>
            <person name="Pinto D."/>
            <person name="Vollmers J."/>
            <person name="Rivas-Marin E."/>
            <person name="Kohn T."/>
            <person name="Peeters S.H."/>
            <person name="Heuer A."/>
            <person name="Rast P."/>
            <person name="Oberbeckmann S."/>
            <person name="Bunk B."/>
            <person name="Jeske O."/>
            <person name="Meyerdierks A."/>
            <person name="Storesund J.E."/>
            <person name="Kallscheuer N."/>
            <person name="Luecker S."/>
            <person name="Lage O.M."/>
            <person name="Pohl T."/>
            <person name="Merkel B.J."/>
            <person name="Hornburger P."/>
            <person name="Mueller R.-W."/>
            <person name="Bruemmer F."/>
            <person name="Labrenz M."/>
            <person name="Spormann A.M."/>
            <person name="Op den Camp H."/>
            <person name="Overmann J."/>
            <person name="Amann R."/>
            <person name="Jetten M.S.M."/>
            <person name="Mascher T."/>
            <person name="Medema M.H."/>
            <person name="Devos D.P."/>
            <person name="Kaster A.-K."/>
            <person name="Ovreas L."/>
            <person name="Rohde M."/>
            <person name="Galperin M.Y."/>
            <person name="Jogler C."/>
        </authorList>
    </citation>
    <scope>NUCLEOTIDE SEQUENCE [LARGE SCALE GENOMIC DNA]</scope>
    <source>
        <strain evidence="9 10">Mal4</strain>
    </source>
</reference>
<dbReference type="Gene3D" id="3.40.605.10">
    <property type="entry name" value="Aldehyde Dehydrogenase, Chain A, domain 1"/>
    <property type="match status" value="1"/>
</dbReference>
<dbReference type="EMBL" id="CP036275">
    <property type="protein sequence ID" value="QDU39924.1"/>
    <property type="molecule type" value="Genomic_DNA"/>
</dbReference>
<keyword evidence="10" id="KW-1185">Reference proteome</keyword>
<dbReference type="SUPFAM" id="SSF53720">
    <property type="entry name" value="ALDH-like"/>
    <property type="match status" value="1"/>
</dbReference>
<dbReference type="InterPro" id="IPR016161">
    <property type="entry name" value="Ald_DH/histidinol_DH"/>
</dbReference>
<keyword evidence="2 4" id="KW-0560">Oxidoreductase</keyword>
<dbReference type="OrthoDB" id="9762913at2"/>
<proteinExistence type="inferred from homology"/>
<sequence>MSPDEIAGLVTRLRDQYNAGCSRPIKWRRRQLRALRQLFVERESALADALTADLGKSPLESYLSETGLLISEVDHTLRNLTRWIRPESVSTPLALQPGRSRVVRSPLGVALILSAWNYPVLLALSPLIPCIAAGNCAILKPSEVAPATSALLAKLVPDYLDPECFAVVEGDVEVSTSLLQQRFDKIFYTGSARVGRIIMEAAAKHLTPVTLELGGKSPCLVGKHVNLKVAARRIVSGKFLNAGQTCVAPDYVLVHREREPQLLELLVRTIKDFYGEDPKQSRDYSRIINTDHFDRLIELARSGQPLNELSSDREQRYISPTVLTEVTADSPVMQEEIFGPLLPVLAVEDMQEAVRFVQARERPLSMYVFTKERDLIDQVVAETHSGGLCINDTVMHLANHDLPFGGIGQSGIGQYHGRWGIEAFSQPRAVYEHRLRPDPPLRYPPFEQKSEEVSRWLMSGRPSLWRVIRRRLGLG</sequence>
<evidence type="ECO:0000259" key="8">
    <source>
        <dbReference type="Pfam" id="PF00171"/>
    </source>
</evidence>
<keyword evidence="3" id="KW-0520">NAD</keyword>
<evidence type="ECO:0000256" key="1">
    <source>
        <dbReference type="ARBA" id="ARBA00009986"/>
    </source>
</evidence>
<dbReference type="InterPro" id="IPR012394">
    <property type="entry name" value="Aldehyde_DH_NAD(P)"/>
</dbReference>
<gene>
    <name evidence="9" type="primary">alkH</name>
    <name evidence="9" type="ORF">Mal4_42780</name>
</gene>
<dbReference type="FunFam" id="3.40.309.10:FF:000003">
    <property type="entry name" value="Aldehyde dehydrogenase"/>
    <property type="match status" value="1"/>
</dbReference>
<evidence type="ECO:0000256" key="3">
    <source>
        <dbReference type="ARBA" id="ARBA00023027"/>
    </source>
</evidence>
<feature type="domain" description="Aldehyde dehydrogenase" evidence="8">
    <location>
        <begin position="23"/>
        <end position="430"/>
    </location>
</feature>
<feature type="active site" evidence="5 6">
    <location>
        <position position="212"/>
    </location>
</feature>
<dbReference type="GO" id="GO:0005737">
    <property type="term" value="C:cytoplasm"/>
    <property type="evidence" value="ECO:0007669"/>
    <property type="project" value="TreeGrafter"/>
</dbReference>
<dbReference type="PROSITE" id="PS00687">
    <property type="entry name" value="ALDEHYDE_DEHYDR_GLU"/>
    <property type="match status" value="1"/>
</dbReference>
<comment type="similarity">
    <text evidence="1 4 7">Belongs to the aldehyde dehydrogenase family.</text>
</comment>
<dbReference type="InterPro" id="IPR016160">
    <property type="entry name" value="Ald_DH_CS_CYS"/>
</dbReference>
<dbReference type="Gene3D" id="3.40.309.10">
    <property type="entry name" value="Aldehyde Dehydrogenase, Chain A, domain 2"/>
    <property type="match status" value="1"/>
</dbReference>
<dbReference type="InterPro" id="IPR015590">
    <property type="entry name" value="Aldehyde_DH_dom"/>
</dbReference>